<sequence>MSRASRGRTAVGLALLLAALVVGLLPLPPVSQARAAEAETSAVTKEGVQGLHDDFSDLRVTVHQTRDLRAQGVRITWSGAAPTQQYSNANILQVMQCWGEAETGPRREQCQFGALNKDYGAGLGSTLREVQQDPGETEYVPDPAHPFDVPFVPFEPADGGPATTDRTDDTYFSPLDTNEAPYLRTGADGTGETVFRLLTVVEASHLGCGESTGGGKGRACWLVVVPRGAHDADGSTATLSNKYDSSPLSATNWAQRIVFKLDFLPVGESCPLGQPERPAMGSELATDAMTSWLPKLCGTTGSTFQFNQSGEDYARTQLSSASSDPLLAFTVDPVRIEGEGAPEVVHAPTAVSGVAVAFLIEDPRSSLVHEIRLTPRLLAKMLTGSYLQDTALTGQDPQYLEGNPVNWRADPEFLEVNPRLADWVSVRGPTPESLIVSIENSDVNRLVWHWLQSDDEAKAFLSGSPDPWGMKINPNYQELGLATDGSIDGFPKADPFTRLANEQYEASLIGITDVQPYANDMHDAALRALRGDSGRKTFWDLGTPPKLTNGGGQLPGRRTQIAIVDAASAARYGLQTAALRNADGTFVQPTAESLLAGVESMKDSEVAGVLAPDPGAAQGGAYPLTAVTYAAASKGMAQQDRTAYAQLIRYAAGDGQVQGYAPGELPPGYVPLPAGLRDRAEAAAAALEKPDPAGEDPTSGGTGNGGAAAGGSTGSAGGSGSDGGLGADASVGGAATGGDGGASADGGGAAGAPGGSSEGSGSGADRPGGGDGGKSPADQQNVAKSGGLTPSEVLGVLRWVLLGVLALGAAAALAGPLLLRFSVRRPSVPG</sequence>
<feature type="compositionally biased region" description="Gly residues" evidence="1">
    <location>
        <begin position="700"/>
        <end position="724"/>
    </location>
</feature>
<organism evidence="3 4">
    <name type="scientific">Streptomyces pathocidini</name>
    <dbReference type="NCBI Taxonomy" id="1650571"/>
    <lineage>
        <taxon>Bacteria</taxon>
        <taxon>Bacillati</taxon>
        <taxon>Actinomycetota</taxon>
        <taxon>Actinomycetes</taxon>
        <taxon>Kitasatosporales</taxon>
        <taxon>Streptomycetaceae</taxon>
        <taxon>Streptomyces</taxon>
    </lineage>
</organism>
<dbReference type="RefSeq" id="WP_055473144.1">
    <property type="nucleotide sequence ID" value="NZ_JBIRWE010000006.1"/>
</dbReference>
<evidence type="ECO:0000256" key="1">
    <source>
        <dbReference type="SAM" id="MobiDB-lite"/>
    </source>
</evidence>
<name>A0ABW7USJ1_9ACTN</name>
<evidence type="ECO:0000313" key="3">
    <source>
        <dbReference type="EMBL" id="MFI1965591.1"/>
    </source>
</evidence>
<keyword evidence="2" id="KW-1133">Transmembrane helix</keyword>
<dbReference type="EMBL" id="JBIRWE010000006">
    <property type="protein sequence ID" value="MFI1965591.1"/>
    <property type="molecule type" value="Genomic_DNA"/>
</dbReference>
<evidence type="ECO:0000313" key="4">
    <source>
        <dbReference type="Proteomes" id="UP001611548"/>
    </source>
</evidence>
<dbReference type="SUPFAM" id="SSF53850">
    <property type="entry name" value="Periplasmic binding protein-like II"/>
    <property type="match status" value="1"/>
</dbReference>
<feature type="compositionally biased region" description="Gly residues" evidence="1">
    <location>
        <begin position="737"/>
        <end position="773"/>
    </location>
</feature>
<keyword evidence="2" id="KW-0812">Transmembrane</keyword>
<keyword evidence="2" id="KW-0472">Membrane</keyword>
<comment type="caution">
    <text evidence="3">The sequence shown here is derived from an EMBL/GenBank/DDBJ whole genome shotgun (WGS) entry which is preliminary data.</text>
</comment>
<feature type="region of interest" description="Disordered" evidence="1">
    <location>
        <begin position="737"/>
        <end position="787"/>
    </location>
</feature>
<feature type="transmembrane region" description="Helical" evidence="2">
    <location>
        <begin position="799"/>
        <end position="819"/>
    </location>
</feature>
<evidence type="ECO:0000256" key="2">
    <source>
        <dbReference type="SAM" id="Phobius"/>
    </source>
</evidence>
<feature type="region of interest" description="Disordered" evidence="1">
    <location>
        <begin position="681"/>
        <end position="724"/>
    </location>
</feature>
<dbReference type="Proteomes" id="UP001611548">
    <property type="component" value="Unassembled WGS sequence"/>
</dbReference>
<gene>
    <name evidence="3" type="ORF">ACH429_16000</name>
</gene>
<feature type="region of interest" description="Disordered" evidence="1">
    <location>
        <begin position="164"/>
        <end position="186"/>
    </location>
</feature>
<accession>A0ABW7USJ1</accession>
<protein>
    <submittedName>
        <fullName evidence="3">Uncharacterized protein</fullName>
    </submittedName>
</protein>
<keyword evidence="4" id="KW-1185">Reference proteome</keyword>
<reference evidence="3 4" key="1">
    <citation type="submission" date="2024-10" db="EMBL/GenBank/DDBJ databases">
        <title>The Natural Products Discovery Center: Release of the First 8490 Sequenced Strains for Exploring Actinobacteria Biosynthetic Diversity.</title>
        <authorList>
            <person name="Kalkreuter E."/>
            <person name="Kautsar S.A."/>
            <person name="Yang D."/>
            <person name="Bader C.D."/>
            <person name="Teijaro C.N."/>
            <person name="Fluegel L."/>
            <person name="Davis C.M."/>
            <person name="Simpson J.R."/>
            <person name="Lauterbach L."/>
            <person name="Steele A.D."/>
            <person name="Gui C."/>
            <person name="Meng S."/>
            <person name="Li G."/>
            <person name="Viehrig K."/>
            <person name="Ye F."/>
            <person name="Su P."/>
            <person name="Kiefer A.F."/>
            <person name="Nichols A."/>
            <person name="Cepeda A.J."/>
            <person name="Yan W."/>
            <person name="Fan B."/>
            <person name="Jiang Y."/>
            <person name="Adhikari A."/>
            <person name="Zheng C.-J."/>
            <person name="Schuster L."/>
            <person name="Cowan T.M."/>
            <person name="Smanski M.J."/>
            <person name="Chevrette M.G."/>
            <person name="De Carvalho L.P.S."/>
            <person name="Shen B."/>
        </authorList>
    </citation>
    <scope>NUCLEOTIDE SEQUENCE [LARGE SCALE GENOMIC DNA]</scope>
    <source>
        <strain evidence="3 4">NPDC020327</strain>
    </source>
</reference>
<dbReference type="Gene3D" id="3.40.190.10">
    <property type="entry name" value="Periplasmic binding protein-like II"/>
    <property type="match status" value="2"/>
</dbReference>
<proteinExistence type="predicted"/>